<dbReference type="PANTHER" id="PTHR13379:SF0">
    <property type="entry name" value="UPF0415 PROTEIN C7ORF25"/>
    <property type="match status" value="1"/>
</dbReference>
<keyword evidence="4" id="KW-1185">Reference proteome</keyword>
<protein>
    <recommendedName>
        <fullName evidence="2">DUF1308 domain-containing protein</fullName>
    </recommendedName>
</protein>
<dbReference type="PANTHER" id="PTHR13379">
    <property type="entry name" value="UNCHARACTERIZED DUF1308"/>
    <property type="match status" value="1"/>
</dbReference>
<feature type="region of interest" description="Disordered" evidence="1">
    <location>
        <begin position="267"/>
        <end position="286"/>
    </location>
</feature>
<dbReference type="Proteomes" id="UP001165090">
    <property type="component" value="Unassembled WGS sequence"/>
</dbReference>
<feature type="region of interest" description="Disordered" evidence="1">
    <location>
        <begin position="363"/>
        <end position="382"/>
    </location>
</feature>
<gene>
    <name evidence="3" type="ORF">VaNZ11_001652</name>
</gene>
<evidence type="ECO:0000259" key="2">
    <source>
        <dbReference type="Pfam" id="PF07000"/>
    </source>
</evidence>
<comment type="caution">
    <text evidence="3">The sequence shown here is derived from an EMBL/GenBank/DDBJ whole genome shotgun (WGS) entry which is preliminary data.</text>
</comment>
<feature type="non-terminal residue" evidence="3">
    <location>
        <position position="1"/>
    </location>
</feature>
<sequence length="674" mass="68575">GGLDGTDTAADIGGASAAAAAAAVVAEVGTVRLPLLSFDLPVVGNLGACGVLPSAEELRDLLLKAQSVATALAVGLPHVTNLDKLARRIRSDLEFVQRCCAHRYDGSDDAVCQGLTKPTSAITVATDATATGGDGSGGGGGGGGGGNININIVGCRRPALTPERVQGIINNLRGFQGELLAAQTAPDVVGVLRRFQARVVLSSQSNLVAAPPPDPAAATCQIQGRATVTMAASDATAAVSLVNATAATATAATRVVDRVNAVAAAVGQKRPHAGTDKGEGDQDGASRAAAGDFVVAAADTIPCRPDGGGSSSCNGNSGGSDECSYRTEAAASTTTIKDSAAGDMDGGCSGGDVAKGCGVGPAGGSSAAGGGGGGGGSGSGSAGNVSVEVDVVAQKGHCWIEVKNQEMFGLESIHWTGARHIKGLRRQVEELLAVAAAREHHRRWQPPRVVLFFPSGVHSDVRQQLEARGAYVAVGPDSLRALPPPPPAPIVTNLDVTTMCGLVSEISHGGASDPDVELWAQRTVHWRDCLAAERASPLLQELSPWFAPGRELTAADVACRQFQVLMDMFSGPRERQRWEELKARLTVVQVEAELPLPAAQPAVATAVSVTDALCPRCVSLLSGSVGRDQVAVFGLGEGRRAVTLTANGNAVRSAARLGVVLEAVLHRPVWLTGK</sequence>
<evidence type="ECO:0000313" key="4">
    <source>
        <dbReference type="Proteomes" id="UP001165090"/>
    </source>
</evidence>
<evidence type="ECO:0000313" key="3">
    <source>
        <dbReference type="EMBL" id="GLI59707.1"/>
    </source>
</evidence>
<accession>A0ABQ5RRQ4</accession>
<feature type="domain" description="DUF1308" evidence="2">
    <location>
        <begin position="493"/>
        <end position="672"/>
    </location>
</feature>
<dbReference type="EMBL" id="BSDZ01000004">
    <property type="protein sequence ID" value="GLI59707.1"/>
    <property type="molecule type" value="Genomic_DNA"/>
</dbReference>
<dbReference type="InterPro" id="IPR010733">
    <property type="entry name" value="DUF1308"/>
</dbReference>
<evidence type="ECO:0000256" key="1">
    <source>
        <dbReference type="SAM" id="MobiDB-lite"/>
    </source>
</evidence>
<dbReference type="Pfam" id="PF07000">
    <property type="entry name" value="DUF1308"/>
    <property type="match status" value="1"/>
</dbReference>
<name>A0ABQ5RRQ4_9CHLO</name>
<proteinExistence type="predicted"/>
<organism evidence="3 4">
    <name type="scientific">Volvox africanus</name>
    <dbReference type="NCBI Taxonomy" id="51714"/>
    <lineage>
        <taxon>Eukaryota</taxon>
        <taxon>Viridiplantae</taxon>
        <taxon>Chlorophyta</taxon>
        <taxon>core chlorophytes</taxon>
        <taxon>Chlorophyceae</taxon>
        <taxon>CS clade</taxon>
        <taxon>Chlamydomonadales</taxon>
        <taxon>Volvocaceae</taxon>
        <taxon>Volvox</taxon>
    </lineage>
</organism>
<feature type="compositionally biased region" description="Gly residues" evidence="1">
    <location>
        <begin position="363"/>
        <end position="381"/>
    </location>
</feature>
<reference evidence="3 4" key="1">
    <citation type="journal article" date="2023" name="IScience">
        <title>Expanded male sex-determining region conserved during the evolution of homothallism in the green alga Volvox.</title>
        <authorList>
            <person name="Yamamoto K."/>
            <person name="Matsuzaki R."/>
            <person name="Mahakham W."/>
            <person name="Heman W."/>
            <person name="Sekimoto H."/>
            <person name="Kawachi M."/>
            <person name="Minakuchi Y."/>
            <person name="Toyoda A."/>
            <person name="Nozaki H."/>
        </authorList>
    </citation>
    <scope>NUCLEOTIDE SEQUENCE [LARGE SCALE GENOMIC DNA]</scope>
    <source>
        <strain evidence="3 4">NIES-4468</strain>
    </source>
</reference>